<dbReference type="AlphaFoldDB" id="A0A1R2C8Y7"/>
<evidence type="ECO:0008006" key="4">
    <source>
        <dbReference type="Google" id="ProtNLM"/>
    </source>
</evidence>
<evidence type="ECO:0000313" key="3">
    <source>
        <dbReference type="Proteomes" id="UP000187209"/>
    </source>
</evidence>
<evidence type="ECO:0000256" key="1">
    <source>
        <dbReference type="SAM" id="SignalP"/>
    </source>
</evidence>
<evidence type="ECO:0000313" key="2">
    <source>
        <dbReference type="EMBL" id="OMJ85469.1"/>
    </source>
</evidence>
<comment type="caution">
    <text evidence="2">The sequence shown here is derived from an EMBL/GenBank/DDBJ whole genome shotgun (WGS) entry which is preliminary data.</text>
</comment>
<dbReference type="EMBL" id="MPUH01000236">
    <property type="protein sequence ID" value="OMJ85469.1"/>
    <property type="molecule type" value="Genomic_DNA"/>
</dbReference>
<organism evidence="2 3">
    <name type="scientific">Stentor coeruleus</name>
    <dbReference type="NCBI Taxonomy" id="5963"/>
    <lineage>
        <taxon>Eukaryota</taxon>
        <taxon>Sar</taxon>
        <taxon>Alveolata</taxon>
        <taxon>Ciliophora</taxon>
        <taxon>Postciliodesmatophora</taxon>
        <taxon>Heterotrichea</taxon>
        <taxon>Heterotrichida</taxon>
        <taxon>Stentoridae</taxon>
        <taxon>Stentor</taxon>
    </lineage>
</organism>
<gene>
    <name evidence="2" type="ORF">SteCoe_13230</name>
</gene>
<keyword evidence="3" id="KW-1185">Reference proteome</keyword>
<feature type="chain" id="PRO_5012367779" description="MD-2-related lipid-recognition domain-containing protein" evidence="1">
    <location>
        <begin position="17"/>
        <end position="134"/>
    </location>
</feature>
<reference evidence="2 3" key="1">
    <citation type="submission" date="2016-11" db="EMBL/GenBank/DDBJ databases">
        <title>The macronuclear genome of Stentor coeruleus: a giant cell with tiny introns.</title>
        <authorList>
            <person name="Slabodnick M."/>
            <person name="Ruby J.G."/>
            <person name="Reiff S.B."/>
            <person name="Swart E.C."/>
            <person name="Gosai S."/>
            <person name="Prabakaran S."/>
            <person name="Witkowska E."/>
            <person name="Larue G.E."/>
            <person name="Fisher S."/>
            <person name="Freeman R.M."/>
            <person name="Gunawardena J."/>
            <person name="Chu W."/>
            <person name="Stover N.A."/>
            <person name="Gregory B.D."/>
            <person name="Nowacki M."/>
            <person name="Derisi J."/>
            <person name="Roy S.W."/>
            <person name="Marshall W.F."/>
            <person name="Sood P."/>
        </authorList>
    </citation>
    <scope>NUCLEOTIDE SEQUENCE [LARGE SCALE GENOMIC DNA]</scope>
    <source>
        <strain evidence="2">WM001</strain>
    </source>
</reference>
<dbReference type="Proteomes" id="UP000187209">
    <property type="component" value="Unassembled WGS sequence"/>
</dbReference>
<accession>A0A1R2C8Y7</accession>
<protein>
    <recommendedName>
        <fullName evidence="4">MD-2-related lipid-recognition domain-containing protein</fullName>
    </recommendedName>
</protein>
<proteinExistence type="predicted"/>
<name>A0A1R2C8Y7_9CILI</name>
<feature type="signal peptide" evidence="1">
    <location>
        <begin position="1"/>
        <end position="16"/>
    </location>
</feature>
<keyword evidence="1" id="KW-0732">Signal</keyword>
<sequence>MIAYLVLLVLANASSNFESYQSVGANCSATITPFQITSFVVNPWPITNQTSVDVSVTGTLSATTYVNEFWISSTSQNYFNNQQATISRQYFPGSITFPITYQVQYPSAYWLAVFTLRDSNFKILACWQFGYTSI</sequence>